<protein>
    <submittedName>
        <fullName evidence="3">Methyl-accepting chemotaxis sensory transducer with Cache sensor</fullName>
    </submittedName>
</protein>
<evidence type="ECO:0000313" key="4">
    <source>
        <dbReference type="Proteomes" id="UP000198597"/>
    </source>
</evidence>
<dbReference type="Proteomes" id="UP000198597">
    <property type="component" value="Unassembled WGS sequence"/>
</dbReference>
<dbReference type="Pfam" id="PF22673">
    <property type="entry name" value="MCP-like_PDC_1"/>
    <property type="match status" value="1"/>
</dbReference>
<dbReference type="PANTHER" id="PTHR32089:SF112">
    <property type="entry name" value="LYSOZYME-LIKE PROTEIN-RELATED"/>
    <property type="match status" value="1"/>
</dbReference>
<accession>A0A1H0Q2K2</accession>
<keyword evidence="2" id="KW-1133">Transmembrane helix</keyword>
<dbReference type="PROSITE" id="PS50111">
    <property type="entry name" value="CHEMOTAXIS_TRANSDUC_2"/>
    <property type="match status" value="1"/>
</dbReference>
<feature type="transmembrane region" description="Helical" evidence="2">
    <location>
        <begin position="301"/>
        <end position="323"/>
    </location>
</feature>
<dbReference type="PANTHER" id="PTHR32089">
    <property type="entry name" value="METHYL-ACCEPTING CHEMOTAXIS PROTEIN MCPB"/>
    <property type="match status" value="1"/>
</dbReference>
<evidence type="ECO:0000256" key="1">
    <source>
        <dbReference type="ARBA" id="ARBA00023224"/>
    </source>
</evidence>
<dbReference type="Pfam" id="PF00015">
    <property type="entry name" value="MCPsignal"/>
    <property type="match status" value="1"/>
</dbReference>
<organism evidence="3 4">
    <name type="scientific">Clostridium gasigenes</name>
    <dbReference type="NCBI Taxonomy" id="94869"/>
    <lineage>
        <taxon>Bacteria</taxon>
        <taxon>Bacillati</taxon>
        <taxon>Bacillota</taxon>
        <taxon>Clostridia</taxon>
        <taxon>Eubacteriales</taxon>
        <taxon>Clostridiaceae</taxon>
        <taxon>Clostridium</taxon>
    </lineage>
</organism>
<keyword evidence="2" id="KW-0812">Transmembrane</keyword>
<dbReference type="SMART" id="SM00283">
    <property type="entry name" value="MA"/>
    <property type="match status" value="1"/>
</dbReference>
<proteinExistence type="predicted"/>
<sequence>MKKIANKIVLAIVTCCLITSVIITGIVSIKTKKTVRNIAEDNLIEISKNNANSINTTLNKTIAYVDSINYLLNGTLDLSKIKADDKYIKEYTEFINPVLKKMGDEFPEALGVAFIANPELTNEAYQVIYERKALGEKLERVTKFTKANFKEDKEDMQWYYNPIKAGVGVWSDPHADGFSSSMRMSYTTPLYINEKLVGVIAMDLFFDEYKNMINSVNVYNNGYAFLLNKDMNYIVHNKYINNENIKDTIGEGINLSEKDSGVELCKEDGKKTVLGYSKLVNGNIMVISAEENDIFSDINKMIITIIVITIITCLLISGAAFYIGSKISEPIVYVSKIVDNIGQLDLTENEQHNRIDDLKDETGLIGRAILNLRKVIRDVILGIIEFSNKTFTKANDLNSIMDDLQSSVQEINQTILELANGAQIQASEAQIGFEKLELLSNNVKNTVIITEDINIKFIEVKEKNKNGMESIKELVNRLEETTVVGNKTNESVNELEAKSKFIGEIVIKINTISEQTNLLSLNAAIEAARAGDAGRGFGVVADEIRKLSEQTSQFTKEIETIIQQICGEITNTQNSIKDSNKTISYANNSVIKSNVIFNDIQVSFEEVTNKISELKVNIDEMDGSKDDALASIEGITAICEESAAAIEEVSATIHLQSETVTNVKDMASELKEVVNELEEIMKKFKL</sequence>
<evidence type="ECO:0000256" key="2">
    <source>
        <dbReference type="SAM" id="Phobius"/>
    </source>
</evidence>
<keyword evidence="2" id="KW-0472">Membrane</keyword>
<dbReference type="GO" id="GO:0007165">
    <property type="term" value="P:signal transduction"/>
    <property type="evidence" value="ECO:0007669"/>
    <property type="project" value="UniProtKB-KW"/>
</dbReference>
<dbReference type="EMBL" id="FNJM01000002">
    <property type="protein sequence ID" value="SDP11255.1"/>
    <property type="molecule type" value="Genomic_DNA"/>
</dbReference>
<dbReference type="Gene3D" id="3.30.450.20">
    <property type="entry name" value="PAS domain"/>
    <property type="match status" value="1"/>
</dbReference>
<dbReference type="AlphaFoldDB" id="A0A1H0Q2K2"/>
<gene>
    <name evidence="3" type="ORF">SAMN04488529_102165</name>
</gene>
<evidence type="ECO:0000313" key="3">
    <source>
        <dbReference type="EMBL" id="SDP11255.1"/>
    </source>
</evidence>
<dbReference type="OrthoDB" id="9804955at2"/>
<dbReference type="Gene3D" id="6.10.340.10">
    <property type="match status" value="1"/>
</dbReference>
<reference evidence="3 4" key="1">
    <citation type="submission" date="2016-10" db="EMBL/GenBank/DDBJ databases">
        <authorList>
            <person name="de Groot N.N."/>
        </authorList>
    </citation>
    <scope>NUCLEOTIDE SEQUENCE [LARGE SCALE GENOMIC DNA]</scope>
    <source>
        <strain evidence="3 4">DSM 12272</strain>
    </source>
</reference>
<dbReference type="CDD" id="cd12913">
    <property type="entry name" value="PDC1_MCP_like"/>
    <property type="match status" value="1"/>
</dbReference>
<name>A0A1H0Q2K2_9CLOT</name>
<dbReference type="InterPro" id="IPR004089">
    <property type="entry name" value="MCPsignal_dom"/>
</dbReference>
<dbReference type="GO" id="GO:0016020">
    <property type="term" value="C:membrane"/>
    <property type="evidence" value="ECO:0007669"/>
    <property type="project" value="InterPro"/>
</dbReference>
<keyword evidence="4" id="KW-1185">Reference proteome</keyword>
<dbReference type="SUPFAM" id="SSF58104">
    <property type="entry name" value="Methyl-accepting chemotaxis protein (MCP) signaling domain"/>
    <property type="match status" value="1"/>
</dbReference>
<dbReference type="STRING" id="94869.SAMN04488529_102165"/>
<dbReference type="Gene3D" id="1.10.287.950">
    <property type="entry name" value="Methyl-accepting chemotaxis protein"/>
    <property type="match status" value="1"/>
</dbReference>
<dbReference type="RefSeq" id="WP_089966876.1">
    <property type="nucleotide sequence ID" value="NZ_FNJM01000002.1"/>
</dbReference>
<keyword evidence="1" id="KW-0807">Transducer</keyword>